<dbReference type="Proteomes" id="UP000464669">
    <property type="component" value="Segment"/>
</dbReference>
<name>A0A6B7ZEX6_9CAUD</name>
<keyword evidence="2" id="KW-1185">Reference proteome</keyword>
<protein>
    <submittedName>
        <fullName evidence="1">Uncharacterized protein</fullName>
    </submittedName>
</protein>
<gene>
    <name evidence="1" type="ORF">N1M2_175</name>
</gene>
<reference evidence="1 2" key="1">
    <citation type="submission" date="2019-11" db="EMBL/GenBank/DDBJ databases">
        <authorList>
            <person name="Lewis R."/>
            <person name="Clooney A.G."/>
            <person name="Stockdale S.R."/>
            <person name="Buttimer C."/>
            <person name="Draper L.A."/>
            <person name="Ross R.P."/>
            <person name="Hill C."/>
        </authorList>
    </citation>
    <scope>NUCLEOTIDE SEQUENCE [LARGE SCALE GENOMIC DNA]</scope>
</reference>
<sequence length="54" mass="6042">MKQTKGVTRRDLIAFFAGSAFSPKAKIEDLIIDTVLGKQASTLINFRKRFLNGK</sequence>
<dbReference type="EMBL" id="MN642089">
    <property type="protein sequence ID" value="QGH72038.1"/>
    <property type="molecule type" value="Genomic_DNA"/>
</dbReference>
<proteinExistence type="predicted"/>
<accession>A0A6B7ZEX6</accession>
<organism evidence="1 2">
    <name type="scientific">Klebsiella phage N1M2</name>
    <dbReference type="NCBI Taxonomy" id="2664939"/>
    <lineage>
        <taxon>Viruses</taxon>
        <taxon>Duplodnaviria</taxon>
        <taxon>Heunggongvirae</taxon>
        <taxon>Uroviricota</taxon>
        <taxon>Caudoviricetes</taxon>
        <taxon>Chimalliviridae</taxon>
        <taxon>Nimduovirus</taxon>
        <taxon>Nimduovirus N1M2</taxon>
    </lineage>
</organism>
<evidence type="ECO:0000313" key="2">
    <source>
        <dbReference type="Proteomes" id="UP000464669"/>
    </source>
</evidence>
<evidence type="ECO:0000313" key="1">
    <source>
        <dbReference type="EMBL" id="QGH72038.1"/>
    </source>
</evidence>